<feature type="transmembrane region" description="Helical" evidence="7">
    <location>
        <begin position="193"/>
        <end position="209"/>
    </location>
</feature>
<feature type="transmembrane region" description="Helical" evidence="7">
    <location>
        <begin position="21"/>
        <end position="43"/>
    </location>
</feature>
<feature type="transmembrane region" description="Helical" evidence="7">
    <location>
        <begin position="215"/>
        <end position="239"/>
    </location>
</feature>
<feature type="transmembrane region" description="Helical" evidence="7">
    <location>
        <begin position="155"/>
        <end position="181"/>
    </location>
</feature>
<keyword evidence="2 7" id="KW-0812">Transmembrane</keyword>
<evidence type="ECO:0000256" key="2">
    <source>
        <dbReference type="ARBA" id="ARBA00022692"/>
    </source>
</evidence>
<dbReference type="HAMAP" id="MF_00902">
    <property type="entry name" value="TatC"/>
    <property type="match status" value="1"/>
</dbReference>
<dbReference type="PANTHER" id="PTHR30371:SF0">
    <property type="entry name" value="SEC-INDEPENDENT PROTEIN TRANSLOCASE PROTEIN TATC, CHLOROPLASTIC-RELATED"/>
    <property type="match status" value="1"/>
</dbReference>
<dbReference type="AlphaFoldDB" id="A0A4S2F2Q8"/>
<proteinExistence type="inferred from homology"/>
<keyword evidence="7" id="KW-1003">Cell membrane</keyword>
<evidence type="ECO:0000256" key="5">
    <source>
        <dbReference type="ARBA" id="ARBA00023010"/>
    </source>
</evidence>
<dbReference type="GO" id="GO:0009977">
    <property type="term" value="F:proton motive force dependent protein transmembrane transporter activity"/>
    <property type="evidence" value="ECO:0007669"/>
    <property type="project" value="TreeGrafter"/>
</dbReference>
<evidence type="ECO:0000256" key="4">
    <source>
        <dbReference type="ARBA" id="ARBA00022989"/>
    </source>
</evidence>
<keyword evidence="5 7" id="KW-0811">Translocation</keyword>
<gene>
    <name evidence="7 8" type="primary">tatC</name>
    <name evidence="8" type="ORF">E5334_01695</name>
</gene>
<evidence type="ECO:0000256" key="1">
    <source>
        <dbReference type="ARBA" id="ARBA00004141"/>
    </source>
</evidence>
<dbReference type="EMBL" id="SRYE01000001">
    <property type="protein sequence ID" value="TGY63239.1"/>
    <property type="molecule type" value="Genomic_DNA"/>
</dbReference>
<dbReference type="Pfam" id="PF00902">
    <property type="entry name" value="TatC"/>
    <property type="match status" value="1"/>
</dbReference>
<sequence length="263" mass="29760">MPIGPARMPLMDHLGELRRRLTIIIVSLVVCAVVVYMATPVIIDVLIDPIRQFLPNGGQLTVLSTLGGFTIRFKVAFFVAAIITCPIIIWELMAFFLPALRPNEQRWVIPTVGAMVVLFFLGMTFCYFIILPAAFGWMHDQTVQFATQLADANDYLSILMLLEIGFGVAFEVPLVIFYLSILHVVPYRTFRMNWRYIYVGLLVFSAFVTPDASPVTMFFMFAALVMLYEISLAVARVVLVQKDGPQALSWTREDYEKQEEQAA</sequence>
<evidence type="ECO:0000313" key="9">
    <source>
        <dbReference type="Proteomes" id="UP000310263"/>
    </source>
</evidence>
<keyword evidence="6 7" id="KW-0472">Membrane</keyword>
<comment type="subcellular location">
    <subcellularLocation>
        <location evidence="7">Cell membrane</location>
        <topology evidence="7">Multi-pass membrane protein</topology>
    </subcellularLocation>
    <subcellularLocation>
        <location evidence="1">Membrane</location>
        <topology evidence="1">Multi-pass membrane protein</topology>
    </subcellularLocation>
</comment>
<dbReference type="Proteomes" id="UP000310263">
    <property type="component" value="Unassembled WGS sequence"/>
</dbReference>
<keyword evidence="7" id="KW-0813">Transport</keyword>
<evidence type="ECO:0000256" key="7">
    <source>
        <dbReference type="HAMAP-Rule" id="MF_00902"/>
    </source>
</evidence>
<organism evidence="8 9">
    <name type="scientific">Muricaecibacterium torontonense</name>
    <dbReference type="NCBI Taxonomy" id="3032871"/>
    <lineage>
        <taxon>Bacteria</taxon>
        <taxon>Bacillati</taxon>
        <taxon>Actinomycetota</taxon>
        <taxon>Coriobacteriia</taxon>
        <taxon>Coriobacteriales</taxon>
        <taxon>Atopobiaceae</taxon>
        <taxon>Muricaecibacterium</taxon>
    </lineage>
</organism>
<dbReference type="RefSeq" id="WP_136011866.1">
    <property type="nucleotide sequence ID" value="NZ_SRYE01000001.1"/>
</dbReference>
<feature type="transmembrane region" description="Helical" evidence="7">
    <location>
        <begin position="112"/>
        <end position="135"/>
    </location>
</feature>
<evidence type="ECO:0000256" key="6">
    <source>
        <dbReference type="ARBA" id="ARBA00023136"/>
    </source>
</evidence>
<dbReference type="InterPro" id="IPR002033">
    <property type="entry name" value="TatC"/>
</dbReference>
<feature type="transmembrane region" description="Helical" evidence="7">
    <location>
        <begin position="75"/>
        <end position="100"/>
    </location>
</feature>
<dbReference type="GO" id="GO:0043953">
    <property type="term" value="P:protein transport by the Tat complex"/>
    <property type="evidence" value="ECO:0007669"/>
    <property type="project" value="UniProtKB-UniRule"/>
</dbReference>
<comment type="caution">
    <text evidence="8">The sequence shown here is derived from an EMBL/GenBank/DDBJ whole genome shotgun (WGS) entry which is preliminary data.</text>
</comment>
<evidence type="ECO:0000256" key="3">
    <source>
        <dbReference type="ARBA" id="ARBA00022927"/>
    </source>
</evidence>
<comment type="subunit">
    <text evidence="7">The Tat system comprises two distinct complexes: a TatABC complex, containing multiple copies of TatA, TatB and TatC subunits, and a separate TatA complex, containing only TatA subunits. Substrates initially bind to the TatABC complex, which probably triggers association of the separate TatA complex to form the active translocon.</text>
</comment>
<keyword evidence="3 7" id="KW-0653">Protein transport</keyword>
<dbReference type="PRINTS" id="PR01840">
    <property type="entry name" value="TATCFAMILY"/>
</dbReference>
<name>A0A4S2F2Q8_9ACTN</name>
<accession>A0A4S2F2Q8</accession>
<keyword evidence="4 7" id="KW-1133">Transmembrane helix</keyword>
<reference evidence="8 9" key="1">
    <citation type="submission" date="2019-04" db="EMBL/GenBank/DDBJ databases">
        <title>Microbes associate with the intestines of laboratory mice.</title>
        <authorList>
            <person name="Navarre W."/>
            <person name="Wong E."/>
            <person name="Huang K."/>
            <person name="Tropini C."/>
            <person name="Ng K."/>
            <person name="Yu B."/>
        </authorList>
    </citation>
    <scope>NUCLEOTIDE SEQUENCE [LARGE SCALE GENOMIC DNA]</scope>
    <source>
        <strain evidence="8 9">NM07_P-09</strain>
    </source>
</reference>
<dbReference type="GO" id="GO:0065002">
    <property type="term" value="P:intracellular protein transmembrane transport"/>
    <property type="evidence" value="ECO:0007669"/>
    <property type="project" value="TreeGrafter"/>
</dbReference>
<keyword evidence="9" id="KW-1185">Reference proteome</keyword>
<dbReference type="OrthoDB" id="9777044at2"/>
<protein>
    <recommendedName>
        <fullName evidence="7">Sec-independent protein translocase protein TatC</fullName>
    </recommendedName>
</protein>
<dbReference type="GO" id="GO:0033281">
    <property type="term" value="C:TAT protein transport complex"/>
    <property type="evidence" value="ECO:0007669"/>
    <property type="project" value="UniProtKB-UniRule"/>
</dbReference>
<dbReference type="PANTHER" id="PTHR30371">
    <property type="entry name" value="SEC-INDEPENDENT PROTEIN TRANSLOCASE PROTEIN TATC"/>
    <property type="match status" value="1"/>
</dbReference>
<evidence type="ECO:0000313" key="8">
    <source>
        <dbReference type="EMBL" id="TGY63239.1"/>
    </source>
</evidence>
<comment type="similarity">
    <text evidence="7">Belongs to the TatC family.</text>
</comment>
<dbReference type="NCBIfam" id="TIGR00945">
    <property type="entry name" value="tatC"/>
    <property type="match status" value="1"/>
</dbReference>
<comment type="function">
    <text evidence="7">Part of the twin-arginine translocation (Tat) system that transports large folded proteins containing a characteristic twin-arginine motif in their signal peptide across membranes. Together with TatB, TatC is part of a receptor directly interacting with Tat signal peptides.</text>
</comment>